<gene>
    <name evidence="1" type="ORF">g.12294</name>
</gene>
<evidence type="ECO:0000313" key="1">
    <source>
        <dbReference type="EMBL" id="JAQ03549.1"/>
    </source>
</evidence>
<reference evidence="1" key="1">
    <citation type="journal article" date="2016" name="Gigascience">
        <title>De novo construction of an expanded transcriptome assembly for the western tarnished plant bug, Lygus hesperus.</title>
        <authorList>
            <person name="Tassone E.E."/>
            <person name="Geib S.M."/>
            <person name="Hall B."/>
            <person name="Fabrick J.A."/>
            <person name="Brent C.S."/>
            <person name="Hull J.J."/>
        </authorList>
    </citation>
    <scope>NUCLEOTIDE SEQUENCE</scope>
</reference>
<accession>A0A146L6X5</accession>
<protein>
    <submittedName>
        <fullName evidence="1">Uncharacterized protein</fullName>
    </submittedName>
</protein>
<name>A0A146L6X5_LYGHE</name>
<dbReference type="AlphaFoldDB" id="A0A146L6X5"/>
<organism evidence="1">
    <name type="scientific">Lygus hesperus</name>
    <name type="common">Western plant bug</name>
    <dbReference type="NCBI Taxonomy" id="30085"/>
    <lineage>
        <taxon>Eukaryota</taxon>
        <taxon>Metazoa</taxon>
        <taxon>Ecdysozoa</taxon>
        <taxon>Arthropoda</taxon>
        <taxon>Hexapoda</taxon>
        <taxon>Insecta</taxon>
        <taxon>Pterygota</taxon>
        <taxon>Neoptera</taxon>
        <taxon>Paraneoptera</taxon>
        <taxon>Hemiptera</taxon>
        <taxon>Heteroptera</taxon>
        <taxon>Panheteroptera</taxon>
        <taxon>Cimicomorpha</taxon>
        <taxon>Miridae</taxon>
        <taxon>Mirini</taxon>
        <taxon>Lygus</taxon>
    </lineage>
</organism>
<feature type="non-terminal residue" evidence="1">
    <location>
        <position position="1"/>
    </location>
</feature>
<sequence>HHNRHIHNNNNVSKDDDSSIKYQHTQSYYDGIKFIVKPTSKEQLLRIQGEYEMGPTYKVPQEYAMTNGYLRDGSTKISMIRVPYVEGAGGMRATSKGNSNLNELTTHICDDNKTLIQKTQGSE</sequence>
<dbReference type="EMBL" id="GDHC01015080">
    <property type="protein sequence ID" value="JAQ03549.1"/>
    <property type="molecule type" value="Transcribed_RNA"/>
</dbReference>
<proteinExistence type="predicted"/>